<dbReference type="PANTHER" id="PTHR30289">
    <property type="entry name" value="UNCHARACTERIZED PROTEIN YBCL-RELATED"/>
    <property type="match status" value="1"/>
</dbReference>
<dbReference type="InterPro" id="IPR008914">
    <property type="entry name" value="PEBP"/>
</dbReference>
<dbReference type="PANTHER" id="PTHR30289:SF1">
    <property type="entry name" value="PEBP (PHOSPHATIDYLETHANOLAMINE-BINDING PROTEIN) FAMILY PROTEIN"/>
    <property type="match status" value="1"/>
</dbReference>
<dbReference type="Gene3D" id="3.90.280.10">
    <property type="entry name" value="PEBP-like"/>
    <property type="match status" value="1"/>
</dbReference>
<dbReference type="InterPro" id="IPR005247">
    <property type="entry name" value="YbhB_YbcL/LppC-like"/>
</dbReference>
<comment type="similarity">
    <text evidence="1">Belongs to the UPF0098 family.</text>
</comment>
<dbReference type="InterPro" id="IPR036610">
    <property type="entry name" value="PEBP-like_sf"/>
</dbReference>
<evidence type="ECO:0000313" key="3">
    <source>
        <dbReference type="EMBL" id="WQB70755.1"/>
    </source>
</evidence>
<dbReference type="GO" id="GO:0004860">
    <property type="term" value="F:protein kinase inhibitor activity"/>
    <property type="evidence" value="ECO:0007669"/>
    <property type="project" value="UniProtKB-KW"/>
</dbReference>
<dbReference type="Proteomes" id="UP001324533">
    <property type="component" value="Chromosome"/>
</dbReference>
<reference evidence="3 4" key="1">
    <citation type="submission" date="2023-06" db="EMBL/GenBank/DDBJ databases">
        <title>Rock-solubilizing bacteria, Microbacterium invictum, promotes re-establishment of vegetation in rocky wasteland by accelerating rock bio-weathering and reshaping soil bacterial community.</title>
        <authorList>
            <person name="Liu C."/>
        </authorList>
    </citation>
    <scope>NUCLEOTIDE SEQUENCE [LARGE SCALE GENOMIC DNA]</scope>
    <source>
        <strain evidence="3 4">X-18</strain>
    </source>
</reference>
<proteinExistence type="inferred from homology"/>
<keyword evidence="4" id="KW-1185">Reference proteome</keyword>
<protein>
    <submittedName>
        <fullName evidence="3">YbhB/YbcL family Raf kinase inhibitor-like protein</fullName>
    </submittedName>
</protein>
<keyword evidence="3" id="KW-0649">Protein kinase inhibitor</keyword>
<feature type="region of interest" description="Disordered" evidence="2">
    <location>
        <begin position="1"/>
        <end position="33"/>
    </location>
</feature>
<dbReference type="NCBIfam" id="TIGR00481">
    <property type="entry name" value="YbhB/YbcL family Raf kinase inhibitor-like protein"/>
    <property type="match status" value="1"/>
</dbReference>
<dbReference type="EMBL" id="CP139779">
    <property type="protein sequence ID" value="WQB70755.1"/>
    <property type="molecule type" value="Genomic_DNA"/>
</dbReference>
<dbReference type="SUPFAM" id="SSF49777">
    <property type="entry name" value="PEBP-like"/>
    <property type="match status" value="1"/>
</dbReference>
<evidence type="ECO:0000313" key="4">
    <source>
        <dbReference type="Proteomes" id="UP001324533"/>
    </source>
</evidence>
<dbReference type="RefSeq" id="WP_322410891.1">
    <property type="nucleotide sequence ID" value="NZ_CP139779.1"/>
</dbReference>
<organism evidence="3 4">
    <name type="scientific">Microbacterium invictum</name>
    <dbReference type="NCBI Taxonomy" id="515415"/>
    <lineage>
        <taxon>Bacteria</taxon>
        <taxon>Bacillati</taxon>
        <taxon>Actinomycetota</taxon>
        <taxon>Actinomycetes</taxon>
        <taxon>Micrococcales</taxon>
        <taxon>Microbacteriaceae</taxon>
        <taxon>Microbacterium</taxon>
    </lineage>
</organism>
<gene>
    <name evidence="3" type="ORF">T9R20_02005</name>
</gene>
<name>A0ABZ0VF19_9MICO</name>
<evidence type="ECO:0000256" key="2">
    <source>
        <dbReference type="SAM" id="MobiDB-lite"/>
    </source>
</evidence>
<sequence>MRIDELTISSPDIPDLGDVPERFSADGGNAEPRLQITGVPEGTREVVVISHDPDAPLPNGFTHWVLYGLPPVDQTVDTAAATAGPNGAGKIGWYGPQPPAGHGRHHYYFWVYALDREVTGTPSREEFLRDYADAVIEQNRFVGHFQR</sequence>
<dbReference type="Pfam" id="PF01161">
    <property type="entry name" value="PBP"/>
    <property type="match status" value="1"/>
</dbReference>
<accession>A0ABZ0VF19</accession>
<dbReference type="CDD" id="cd00865">
    <property type="entry name" value="PEBP_bact_arch"/>
    <property type="match status" value="1"/>
</dbReference>
<evidence type="ECO:0000256" key="1">
    <source>
        <dbReference type="ARBA" id="ARBA00007120"/>
    </source>
</evidence>